<feature type="transmembrane region" description="Helical" evidence="1">
    <location>
        <begin position="39"/>
        <end position="62"/>
    </location>
</feature>
<dbReference type="AlphaFoldDB" id="A0A4V6A6X7"/>
<accession>A0A4V6A6X7</accession>
<evidence type="ECO:0008006" key="4">
    <source>
        <dbReference type="Google" id="ProtNLM"/>
    </source>
</evidence>
<evidence type="ECO:0000313" key="2">
    <source>
        <dbReference type="EMBL" id="TKR96595.1"/>
    </source>
</evidence>
<proteinExistence type="predicted"/>
<dbReference type="Proteomes" id="UP000298663">
    <property type="component" value="Unassembled WGS sequence"/>
</dbReference>
<sequence>MATQSSAKLEAPEDVVFDPNHESYMAPAVCRILHYRHGAILAGFVEVGLMAMAVATILSWYIDDGITNTAFTALTVFILIGACMTTVIMVVGVVREKPSYFNPQIVFLQFEIAILLLGAAVSIASMSLGINATHYLFGFFVSVHQMEDFFGPIWPFNVALLSFSGAAAGLWSHILVKGCQDYYLDKEYFEALESNKIEMKKPM</sequence>
<keyword evidence="1" id="KW-0812">Transmembrane</keyword>
<feature type="transmembrane region" description="Helical" evidence="1">
    <location>
        <begin position="153"/>
        <end position="176"/>
    </location>
</feature>
<feature type="transmembrane region" description="Helical" evidence="1">
    <location>
        <begin position="106"/>
        <end position="133"/>
    </location>
</feature>
<name>A0A4V6A6X7_STECR</name>
<reference evidence="2 3" key="1">
    <citation type="journal article" date="2015" name="Genome Biol.">
        <title>Comparative genomics of Steinernema reveals deeply conserved gene regulatory networks.</title>
        <authorList>
            <person name="Dillman A.R."/>
            <person name="Macchietto M."/>
            <person name="Porter C.F."/>
            <person name="Rogers A."/>
            <person name="Williams B."/>
            <person name="Antoshechkin I."/>
            <person name="Lee M.M."/>
            <person name="Goodwin Z."/>
            <person name="Lu X."/>
            <person name="Lewis E.E."/>
            <person name="Goodrich-Blair H."/>
            <person name="Stock S.P."/>
            <person name="Adams B.J."/>
            <person name="Sternberg P.W."/>
            <person name="Mortazavi A."/>
        </authorList>
    </citation>
    <scope>NUCLEOTIDE SEQUENCE [LARGE SCALE GENOMIC DNA]</scope>
    <source>
        <strain evidence="2 3">ALL</strain>
    </source>
</reference>
<dbReference type="EMBL" id="AZBU02000002">
    <property type="protein sequence ID" value="TKR96595.1"/>
    <property type="molecule type" value="Genomic_DNA"/>
</dbReference>
<organism evidence="2 3">
    <name type="scientific">Steinernema carpocapsae</name>
    <name type="common">Entomopathogenic nematode</name>
    <dbReference type="NCBI Taxonomy" id="34508"/>
    <lineage>
        <taxon>Eukaryota</taxon>
        <taxon>Metazoa</taxon>
        <taxon>Ecdysozoa</taxon>
        <taxon>Nematoda</taxon>
        <taxon>Chromadorea</taxon>
        <taxon>Rhabditida</taxon>
        <taxon>Tylenchina</taxon>
        <taxon>Panagrolaimomorpha</taxon>
        <taxon>Strongyloidoidea</taxon>
        <taxon>Steinernematidae</taxon>
        <taxon>Steinernema</taxon>
    </lineage>
</organism>
<evidence type="ECO:0000313" key="3">
    <source>
        <dbReference type="Proteomes" id="UP000298663"/>
    </source>
</evidence>
<dbReference type="OrthoDB" id="5772927at2759"/>
<feature type="transmembrane region" description="Helical" evidence="1">
    <location>
        <begin position="74"/>
        <end position="94"/>
    </location>
</feature>
<reference evidence="2 3" key="2">
    <citation type="journal article" date="2019" name="G3 (Bethesda)">
        <title>Hybrid Assembly of the Genome of the Entomopathogenic Nematode Steinernema carpocapsae Identifies the X-Chromosome.</title>
        <authorList>
            <person name="Serra L."/>
            <person name="Macchietto M."/>
            <person name="Macias-Munoz A."/>
            <person name="McGill C.J."/>
            <person name="Rodriguez I.M."/>
            <person name="Rodriguez B."/>
            <person name="Murad R."/>
            <person name="Mortazavi A."/>
        </authorList>
    </citation>
    <scope>NUCLEOTIDE SEQUENCE [LARGE SCALE GENOMIC DNA]</scope>
    <source>
        <strain evidence="2 3">ALL</strain>
    </source>
</reference>
<keyword evidence="3" id="KW-1185">Reference proteome</keyword>
<keyword evidence="1" id="KW-1133">Transmembrane helix</keyword>
<gene>
    <name evidence="2" type="ORF">L596_010594</name>
</gene>
<evidence type="ECO:0000256" key="1">
    <source>
        <dbReference type="SAM" id="Phobius"/>
    </source>
</evidence>
<protein>
    <recommendedName>
        <fullName evidence="4">MARVEL domain-containing protein</fullName>
    </recommendedName>
</protein>
<keyword evidence="1" id="KW-0472">Membrane</keyword>
<comment type="caution">
    <text evidence="2">The sequence shown here is derived from an EMBL/GenBank/DDBJ whole genome shotgun (WGS) entry which is preliminary data.</text>
</comment>